<dbReference type="AlphaFoldDB" id="A0A382R6X9"/>
<evidence type="ECO:0000313" key="1">
    <source>
        <dbReference type="EMBL" id="SVC93446.1"/>
    </source>
</evidence>
<sequence length="38" mass="4514">MMYKTIKYEKKDKVALITLNRPERLNAWTPLMSSEQVS</sequence>
<dbReference type="SUPFAM" id="SSF52096">
    <property type="entry name" value="ClpP/crotonase"/>
    <property type="match status" value="1"/>
</dbReference>
<organism evidence="1">
    <name type="scientific">marine metagenome</name>
    <dbReference type="NCBI Taxonomy" id="408172"/>
    <lineage>
        <taxon>unclassified sequences</taxon>
        <taxon>metagenomes</taxon>
        <taxon>ecological metagenomes</taxon>
    </lineage>
</organism>
<dbReference type="Gene3D" id="3.90.226.10">
    <property type="entry name" value="2-enoyl-CoA Hydratase, Chain A, domain 1"/>
    <property type="match status" value="1"/>
</dbReference>
<feature type="non-terminal residue" evidence="1">
    <location>
        <position position="38"/>
    </location>
</feature>
<proteinExistence type="predicted"/>
<dbReference type="EMBL" id="UINC01119549">
    <property type="protein sequence ID" value="SVC93446.1"/>
    <property type="molecule type" value="Genomic_DNA"/>
</dbReference>
<name>A0A382R6X9_9ZZZZ</name>
<evidence type="ECO:0008006" key="2">
    <source>
        <dbReference type="Google" id="ProtNLM"/>
    </source>
</evidence>
<dbReference type="InterPro" id="IPR029045">
    <property type="entry name" value="ClpP/crotonase-like_dom_sf"/>
</dbReference>
<gene>
    <name evidence="1" type="ORF">METZ01_LOCUS346300</name>
</gene>
<accession>A0A382R6X9</accession>
<reference evidence="1" key="1">
    <citation type="submission" date="2018-05" db="EMBL/GenBank/DDBJ databases">
        <authorList>
            <person name="Lanie J.A."/>
            <person name="Ng W.-L."/>
            <person name="Kazmierczak K.M."/>
            <person name="Andrzejewski T.M."/>
            <person name="Davidsen T.M."/>
            <person name="Wayne K.J."/>
            <person name="Tettelin H."/>
            <person name="Glass J.I."/>
            <person name="Rusch D."/>
            <person name="Podicherti R."/>
            <person name="Tsui H.-C.T."/>
            <person name="Winkler M.E."/>
        </authorList>
    </citation>
    <scope>NUCLEOTIDE SEQUENCE</scope>
</reference>
<protein>
    <recommendedName>
        <fullName evidence="2">Enoyl-CoA hydratase</fullName>
    </recommendedName>
</protein>